<dbReference type="InterPro" id="IPR018680">
    <property type="entry name" value="DUF2164"/>
</dbReference>
<dbReference type="Proteomes" id="UP000326287">
    <property type="component" value="Chromosome"/>
</dbReference>
<accession>A0A5P9NP62</accession>
<dbReference type="Pfam" id="PF09932">
    <property type="entry name" value="DUF2164"/>
    <property type="match status" value="1"/>
</dbReference>
<reference evidence="1 2" key="1">
    <citation type="submission" date="2019-02" db="EMBL/GenBank/DDBJ databases">
        <authorList>
            <person name="Li S.-H."/>
        </authorList>
    </citation>
    <scope>NUCLEOTIDE SEQUENCE [LARGE SCALE GENOMIC DNA]</scope>
    <source>
        <strain evidence="1 2">IMCC14385</strain>
    </source>
</reference>
<proteinExistence type="predicted"/>
<dbReference type="KEGG" id="halc:EY643_16130"/>
<dbReference type="RefSeq" id="WP_153240192.1">
    <property type="nucleotide sequence ID" value="NZ_CP036422.1"/>
</dbReference>
<evidence type="ECO:0000313" key="2">
    <source>
        <dbReference type="Proteomes" id="UP000326287"/>
    </source>
</evidence>
<protein>
    <submittedName>
        <fullName evidence="1">DUF2164 domain-containing protein</fullName>
    </submittedName>
</protein>
<dbReference type="AlphaFoldDB" id="A0A5P9NP62"/>
<name>A0A5P9NP62_9GAMM</name>
<evidence type="ECO:0000313" key="1">
    <source>
        <dbReference type="EMBL" id="QFU77054.1"/>
    </source>
</evidence>
<sequence>MREIKFSQDEKDRIVAKIKRYFDDELGQEIGNFEAEFLIDFFAQEIGPSFYNSGLHDAHALFTEKSEEIGYLVQELEQAVD</sequence>
<gene>
    <name evidence="1" type="ORF">EY643_16130</name>
</gene>
<organism evidence="1 2">
    <name type="scientific">Halioglobus maricola</name>
    <dbReference type="NCBI Taxonomy" id="2601894"/>
    <lineage>
        <taxon>Bacteria</taxon>
        <taxon>Pseudomonadati</taxon>
        <taxon>Pseudomonadota</taxon>
        <taxon>Gammaproteobacteria</taxon>
        <taxon>Cellvibrionales</taxon>
        <taxon>Halieaceae</taxon>
        <taxon>Halioglobus</taxon>
    </lineage>
</organism>
<dbReference type="OrthoDB" id="6629495at2"/>
<keyword evidence="2" id="KW-1185">Reference proteome</keyword>
<dbReference type="EMBL" id="CP036422">
    <property type="protein sequence ID" value="QFU77054.1"/>
    <property type="molecule type" value="Genomic_DNA"/>
</dbReference>